<sequence>MKMMRVGLASLVMVGIGAGLVGTAAVLAEEADLTPIQKLVGTNLNISEELPSFKNIDLEAGIMETQIIEGDTFYIEASADNLSGDFIYKVENDTLFIKHEPEKDDDKWFTLFKEIDANKIDLKIYIPRDTNSNEVDIENLDAEMGMGDLTIEDMVINNLEVECGMGDFISKNITSYNTNIEGGMGEIELEGDFAGHVEIEAGMGDVSVTTNREYNDYNFRIEKGFGDVDINNRDYGFFGGNINENGNGKYVMDVEMGMGDIEINTN</sequence>
<name>A0ACC8X9G2_9FIRM</name>
<reference evidence="1" key="1">
    <citation type="submission" date="2016-08" db="EMBL/GenBank/DDBJ databases">
        <authorList>
            <person name="Ngugi D.K."/>
            <person name="Miyake S."/>
            <person name="Stingl U."/>
        </authorList>
    </citation>
    <scope>NUCLEOTIDE SEQUENCE</scope>
    <source>
        <strain evidence="1">SCG-B11WGA-EpuloA1</strain>
    </source>
</reference>
<gene>
    <name evidence="1" type="ORF">AN396_10360</name>
</gene>
<protein>
    <submittedName>
        <fullName evidence="1">Uncharacterized protein</fullName>
    </submittedName>
</protein>
<evidence type="ECO:0000313" key="1">
    <source>
        <dbReference type="EMBL" id="ONI38588.1"/>
    </source>
</evidence>
<proteinExistence type="predicted"/>
<organism evidence="1 2">
    <name type="scientific">Candidatus Epulonipiscium fishelsonii</name>
    <dbReference type="NCBI Taxonomy" id="77094"/>
    <lineage>
        <taxon>Bacteria</taxon>
        <taxon>Bacillati</taxon>
        <taxon>Bacillota</taxon>
        <taxon>Clostridia</taxon>
        <taxon>Lachnospirales</taxon>
        <taxon>Lachnospiraceae</taxon>
        <taxon>Candidatus Epulonipiscium</taxon>
    </lineage>
</organism>
<evidence type="ECO:0000313" key="2">
    <source>
        <dbReference type="Proteomes" id="UP000188605"/>
    </source>
</evidence>
<dbReference type="EMBL" id="LJDB01000083">
    <property type="protein sequence ID" value="ONI38588.1"/>
    <property type="molecule type" value="Genomic_DNA"/>
</dbReference>
<dbReference type="Proteomes" id="UP000188605">
    <property type="component" value="Unassembled WGS sequence"/>
</dbReference>
<keyword evidence="2" id="KW-1185">Reference proteome</keyword>
<comment type="caution">
    <text evidence="1">The sequence shown here is derived from an EMBL/GenBank/DDBJ whole genome shotgun (WGS) entry which is preliminary data.</text>
</comment>
<accession>A0ACC8X9G2</accession>